<dbReference type="Proteomes" id="UP000694569">
    <property type="component" value="Unplaced"/>
</dbReference>
<protein>
    <recommendedName>
        <fullName evidence="6">Glucagon / GIP / secretin / VIP family domain-containing protein</fullName>
    </recommendedName>
</protein>
<keyword evidence="8" id="KW-1185">Reference proteome</keyword>
<evidence type="ECO:0000256" key="2">
    <source>
        <dbReference type="ARBA" id="ARBA00008369"/>
    </source>
</evidence>
<comment type="subcellular location">
    <subcellularLocation>
        <location evidence="1">Secreted</location>
    </subcellularLocation>
</comment>
<dbReference type="Ensembl" id="ENSLLET00000038653.1">
    <property type="protein sequence ID" value="ENSLLEP00000037221.1"/>
    <property type="gene ID" value="ENSLLEG00000023577.1"/>
</dbReference>
<keyword evidence="3" id="KW-0964">Secreted</keyword>
<feature type="region of interest" description="Disordered" evidence="4">
    <location>
        <begin position="77"/>
        <end position="110"/>
    </location>
</feature>
<reference evidence="7" key="2">
    <citation type="submission" date="2025-09" db="UniProtKB">
        <authorList>
            <consortium name="Ensembl"/>
        </authorList>
    </citation>
    <scope>IDENTIFICATION</scope>
</reference>
<dbReference type="GO" id="GO:0005179">
    <property type="term" value="F:hormone activity"/>
    <property type="evidence" value="ECO:0007669"/>
    <property type="project" value="InterPro"/>
</dbReference>
<evidence type="ECO:0000259" key="6">
    <source>
        <dbReference type="SMART" id="SM00070"/>
    </source>
</evidence>
<evidence type="ECO:0000313" key="7">
    <source>
        <dbReference type="Ensembl" id="ENSLLEP00000037221.1"/>
    </source>
</evidence>
<name>A0A8C5QH20_9ANUR</name>
<dbReference type="OrthoDB" id="9036378at2759"/>
<feature type="signal peptide" evidence="5">
    <location>
        <begin position="1"/>
        <end position="23"/>
    </location>
</feature>
<proteinExistence type="inferred from homology"/>
<comment type="similarity">
    <text evidence="2">Belongs to the glucagon family.</text>
</comment>
<sequence length="141" mass="15953">MPLTRGFMSLAFICIVFLQFAFSDPLLPSRNKRHVDSKFTSEYSRVRGSAAIRKYINAALAGKRDVEEFDLREEKAINAGPEANSQGKGYPGLSDSSRSELRSEEKGLDEQDLIDSQLCQAILYLIRKANRSQQTRITQDY</sequence>
<dbReference type="GO" id="GO:0005576">
    <property type="term" value="C:extracellular region"/>
    <property type="evidence" value="ECO:0007669"/>
    <property type="project" value="UniProtKB-SubCell"/>
</dbReference>
<organism evidence="7 8">
    <name type="scientific">Leptobrachium leishanense</name>
    <name type="common">Leishan spiny toad</name>
    <dbReference type="NCBI Taxonomy" id="445787"/>
    <lineage>
        <taxon>Eukaryota</taxon>
        <taxon>Metazoa</taxon>
        <taxon>Chordata</taxon>
        <taxon>Craniata</taxon>
        <taxon>Vertebrata</taxon>
        <taxon>Euteleostomi</taxon>
        <taxon>Amphibia</taxon>
        <taxon>Batrachia</taxon>
        <taxon>Anura</taxon>
        <taxon>Pelobatoidea</taxon>
        <taxon>Megophryidae</taxon>
        <taxon>Leptobrachium</taxon>
    </lineage>
</organism>
<evidence type="ECO:0000256" key="5">
    <source>
        <dbReference type="SAM" id="SignalP"/>
    </source>
</evidence>
<evidence type="ECO:0000256" key="1">
    <source>
        <dbReference type="ARBA" id="ARBA00004613"/>
    </source>
</evidence>
<feature type="compositionally biased region" description="Basic and acidic residues" evidence="4">
    <location>
        <begin position="97"/>
        <end position="109"/>
    </location>
</feature>
<dbReference type="InterPro" id="IPR000532">
    <property type="entry name" value="Glucagon_GIP_secretin_VIP"/>
</dbReference>
<evidence type="ECO:0000256" key="4">
    <source>
        <dbReference type="SAM" id="MobiDB-lite"/>
    </source>
</evidence>
<evidence type="ECO:0000313" key="8">
    <source>
        <dbReference type="Proteomes" id="UP000694569"/>
    </source>
</evidence>
<dbReference type="SMART" id="SM00070">
    <property type="entry name" value="GLUCA"/>
    <property type="match status" value="1"/>
</dbReference>
<reference evidence="7" key="1">
    <citation type="submission" date="2025-08" db="UniProtKB">
        <authorList>
            <consortium name="Ensembl"/>
        </authorList>
    </citation>
    <scope>IDENTIFICATION</scope>
</reference>
<feature type="chain" id="PRO_5034121792" description="Glucagon / GIP / secretin / VIP family domain-containing protein" evidence="5">
    <location>
        <begin position="24"/>
        <end position="141"/>
    </location>
</feature>
<evidence type="ECO:0000256" key="3">
    <source>
        <dbReference type="ARBA" id="ARBA00022525"/>
    </source>
</evidence>
<keyword evidence="5" id="KW-0732">Signal</keyword>
<feature type="domain" description="Glucagon / GIP / secretin / VIP family" evidence="6">
    <location>
        <begin position="34"/>
        <end position="60"/>
    </location>
</feature>
<accession>A0A8C5QH20</accession>
<dbReference type="AlphaFoldDB" id="A0A8C5QH20"/>
<dbReference type="GeneTree" id="ENSGT01010000229797"/>